<dbReference type="PROSITE" id="PS50931">
    <property type="entry name" value="HTH_LYSR"/>
    <property type="match status" value="1"/>
</dbReference>
<dbReference type="Gene3D" id="1.10.10.10">
    <property type="entry name" value="Winged helix-like DNA-binding domain superfamily/Winged helix DNA-binding domain"/>
    <property type="match status" value="1"/>
</dbReference>
<dbReference type="Pfam" id="PF00126">
    <property type="entry name" value="HTH_1"/>
    <property type="match status" value="1"/>
</dbReference>
<dbReference type="CDD" id="cd08440">
    <property type="entry name" value="PBP2_LTTR_like_4"/>
    <property type="match status" value="1"/>
</dbReference>
<dbReference type="PANTHER" id="PTHR30419">
    <property type="entry name" value="HTH-TYPE TRANSCRIPTIONAL REGULATOR YBHD"/>
    <property type="match status" value="1"/>
</dbReference>
<dbReference type="PRINTS" id="PR00039">
    <property type="entry name" value="HTHLYSR"/>
</dbReference>
<dbReference type="InterPro" id="IPR036390">
    <property type="entry name" value="WH_DNA-bd_sf"/>
</dbReference>
<dbReference type="InterPro" id="IPR005119">
    <property type="entry name" value="LysR_subst-bd"/>
</dbReference>
<dbReference type="GO" id="GO:0005829">
    <property type="term" value="C:cytosol"/>
    <property type="evidence" value="ECO:0007669"/>
    <property type="project" value="TreeGrafter"/>
</dbReference>
<keyword evidence="3" id="KW-0238">DNA-binding</keyword>
<feature type="domain" description="HTH lysR-type" evidence="5">
    <location>
        <begin position="3"/>
        <end position="60"/>
    </location>
</feature>
<dbReference type="EMBL" id="BAABLX010000079">
    <property type="protein sequence ID" value="GAA4960753.1"/>
    <property type="molecule type" value="Genomic_DNA"/>
</dbReference>
<dbReference type="PANTHER" id="PTHR30419:SF30">
    <property type="entry name" value="LYSR FAMILY TRANSCRIPTIONAL REGULATOR"/>
    <property type="match status" value="1"/>
</dbReference>
<dbReference type="InterPro" id="IPR000847">
    <property type="entry name" value="LysR_HTH_N"/>
</dbReference>
<dbReference type="InterPro" id="IPR036388">
    <property type="entry name" value="WH-like_DNA-bd_sf"/>
</dbReference>
<dbReference type="Proteomes" id="UP001409585">
    <property type="component" value="Unassembled WGS sequence"/>
</dbReference>
<dbReference type="FunFam" id="1.10.10.10:FF:000001">
    <property type="entry name" value="LysR family transcriptional regulator"/>
    <property type="match status" value="1"/>
</dbReference>
<gene>
    <name evidence="6" type="ORF">GCM10025791_47720</name>
</gene>
<reference evidence="7" key="1">
    <citation type="journal article" date="2019" name="Int. J. Syst. Evol. Microbiol.">
        <title>The Global Catalogue of Microorganisms (GCM) 10K type strain sequencing project: providing services to taxonomists for standard genome sequencing and annotation.</title>
        <authorList>
            <consortium name="The Broad Institute Genomics Platform"/>
            <consortium name="The Broad Institute Genome Sequencing Center for Infectious Disease"/>
            <person name="Wu L."/>
            <person name="Ma J."/>
        </authorList>
    </citation>
    <scope>NUCLEOTIDE SEQUENCE [LARGE SCALE GENOMIC DNA]</scope>
    <source>
        <strain evidence="7">JCM 19134</strain>
    </source>
</reference>
<proteinExistence type="inferred from homology"/>
<keyword evidence="7" id="KW-1185">Reference proteome</keyword>
<protein>
    <submittedName>
        <fullName evidence="6">LysR family transcriptional regulator</fullName>
    </submittedName>
</protein>
<name>A0AAV3U9L4_9ALTE</name>
<evidence type="ECO:0000256" key="2">
    <source>
        <dbReference type="ARBA" id="ARBA00023015"/>
    </source>
</evidence>
<sequence>MNVTIKQLSAFVAVAQCQSFAEACERIHLSQPALSIAIKNLEEALGGPLFIRSTRAVLLTPEGERLLPMAKRLLADWGQALGDISDLFSLSKGRLALAAMPSFAEAKLPSVFAAFRQLYPNINITLHDVLNESVIELVRAGRVELGVCFRPAVTEDLQFTALYNDAMVALLPERHALAKANAITWEDFKDYPFLALAPPSSVRSHMKSALAEHNIDLKVDFEVNQLATIKQMVAAGVGVSAVPQMCVSGLQAPGLVARPLSNPIIGRSIGLVARRRYALSSSAKAMQSLIEEQCKAGENGTAL</sequence>
<dbReference type="AlphaFoldDB" id="A0AAV3U9L4"/>
<comment type="caution">
    <text evidence="6">The sequence shown here is derived from an EMBL/GenBank/DDBJ whole genome shotgun (WGS) entry which is preliminary data.</text>
</comment>
<dbReference type="GO" id="GO:0003677">
    <property type="term" value="F:DNA binding"/>
    <property type="evidence" value="ECO:0007669"/>
    <property type="project" value="UniProtKB-KW"/>
</dbReference>
<evidence type="ECO:0000259" key="5">
    <source>
        <dbReference type="PROSITE" id="PS50931"/>
    </source>
</evidence>
<comment type="similarity">
    <text evidence="1">Belongs to the LysR transcriptional regulatory family.</text>
</comment>
<evidence type="ECO:0000313" key="7">
    <source>
        <dbReference type="Proteomes" id="UP001409585"/>
    </source>
</evidence>
<accession>A0AAV3U9L4</accession>
<evidence type="ECO:0000256" key="1">
    <source>
        <dbReference type="ARBA" id="ARBA00009437"/>
    </source>
</evidence>
<keyword evidence="4" id="KW-0804">Transcription</keyword>
<dbReference type="RefSeq" id="WP_345427917.1">
    <property type="nucleotide sequence ID" value="NZ_AP031496.1"/>
</dbReference>
<organism evidence="6 7">
    <name type="scientific">Halioxenophilus aromaticivorans</name>
    <dbReference type="NCBI Taxonomy" id="1306992"/>
    <lineage>
        <taxon>Bacteria</taxon>
        <taxon>Pseudomonadati</taxon>
        <taxon>Pseudomonadota</taxon>
        <taxon>Gammaproteobacteria</taxon>
        <taxon>Alteromonadales</taxon>
        <taxon>Alteromonadaceae</taxon>
        <taxon>Halioxenophilus</taxon>
    </lineage>
</organism>
<dbReference type="InterPro" id="IPR050950">
    <property type="entry name" value="HTH-type_LysR_regulators"/>
</dbReference>
<dbReference type="Gene3D" id="3.40.190.290">
    <property type="match status" value="1"/>
</dbReference>
<dbReference type="SUPFAM" id="SSF46785">
    <property type="entry name" value="Winged helix' DNA-binding domain"/>
    <property type="match status" value="1"/>
</dbReference>
<dbReference type="GO" id="GO:0003700">
    <property type="term" value="F:DNA-binding transcription factor activity"/>
    <property type="evidence" value="ECO:0007669"/>
    <property type="project" value="InterPro"/>
</dbReference>
<dbReference type="Pfam" id="PF03466">
    <property type="entry name" value="LysR_substrate"/>
    <property type="match status" value="1"/>
</dbReference>
<evidence type="ECO:0000256" key="4">
    <source>
        <dbReference type="ARBA" id="ARBA00023163"/>
    </source>
</evidence>
<evidence type="ECO:0000256" key="3">
    <source>
        <dbReference type="ARBA" id="ARBA00023125"/>
    </source>
</evidence>
<evidence type="ECO:0000313" key="6">
    <source>
        <dbReference type="EMBL" id="GAA4960753.1"/>
    </source>
</evidence>
<dbReference type="SUPFAM" id="SSF53850">
    <property type="entry name" value="Periplasmic binding protein-like II"/>
    <property type="match status" value="1"/>
</dbReference>
<keyword evidence="2" id="KW-0805">Transcription regulation</keyword>